<dbReference type="AlphaFoldDB" id="G0QMW0"/>
<dbReference type="EC" id="3.4.21.75" evidence="1"/>
<dbReference type="Gene3D" id="2.10.220.10">
    <property type="entry name" value="Hormone Receptor, Insulin-like Growth Factor Receptor 1, Chain A, domain 2"/>
    <property type="match status" value="3"/>
</dbReference>
<dbReference type="PANTHER" id="PTHR15332">
    <property type="entry name" value="PROPROTEIN CONVERTASE SUBTILISIN_KEXIN TYPE 5-LIKE"/>
    <property type="match status" value="1"/>
</dbReference>
<dbReference type="RefSeq" id="XP_004037431.1">
    <property type="nucleotide sequence ID" value="XM_004037383.1"/>
</dbReference>
<keyword evidence="1" id="KW-0378">Hydrolase</keyword>
<dbReference type="SUPFAM" id="SSF57184">
    <property type="entry name" value="Growth factor receptor domain"/>
    <property type="match status" value="3"/>
</dbReference>
<dbReference type="EMBL" id="GL983444">
    <property type="protein sequence ID" value="EGR33445.1"/>
    <property type="molecule type" value="Genomic_DNA"/>
</dbReference>
<dbReference type="SMART" id="SM00261">
    <property type="entry name" value="FU"/>
    <property type="match status" value="5"/>
</dbReference>
<dbReference type="Proteomes" id="UP000008983">
    <property type="component" value="Unassembled WGS sequence"/>
</dbReference>
<dbReference type="GO" id="GO:0004252">
    <property type="term" value="F:serine-type endopeptidase activity"/>
    <property type="evidence" value="ECO:0007669"/>
    <property type="project" value="UniProtKB-EC"/>
</dbReference>
<protein>
    <submittedName>
        <fullName evidence="1">Leishmanolysin family protein, putative</fullName>
        <ecNumber evidence="1">3.4.21.75</ecNumber>
    </submittedName>
</protein>
<name>G0QMW0_ICHMU</name>
<reference evidence="1 2" key="1">
    <citation type="submission" date="2011-07" db="EMBL/GenBank/DDBJ databases">
        <authorList>
            <person name="Coyne R."/>
            <person name="Brami D."/>
            <person name="Johnson J."/>
            <person name="Hostetler J."/>
            <person name="Hannick L."/>
            <person name="Clark T."/>
            <person name="Cassidy-Hanley D."/>
            <person name="Inman J."/>
        </authorList>
    </citation>
    <scope>NUCLEOTIDE SEQUENCE [LARGE SCALE GENOMIC DNA]</scope>
    <source>
        <strain evidence="1 2">G5</strain>
    </source>
</reference>
<dbReference type="OMA" id="CINCIVG"/>
<dbReference type="InterPro" id="IPR009030">
    <property type="entry name" value="Growth_fac_rcpt_cys_sf"/>
</dbReference>
<dbReference type="GeneID" id="14909624"/>
<gene>
    <name evidence="1" type="ORF">IMG5_052660</name>
</gene>
<accession>G0QMW0</accession>
<dbReference type="OrthoDB" id="304821at2759"/>
<dbReference type="InterPro" id="IPR006212">
    <property type="entry name" value="Furin_repeat"/>
</dbReference>
<dbReference type="STRING" id="857967.G0QMW0"/>
<keyword evidence="2" id="KW-1185">Reference proteome</keyword>
<organism evidence="1 2">
    <name type="scientific">Ichthyophthirius multifiliis</name>
    <name type="common">White spot disease agent</name>
    <name type="synonym">Ich</name>
    <dbReference type="NCBI Taxonomy" id="5932"/>
    <lineage>
        <taxon>Eukaryota</taxon>
        <taxon>Sar</taxon>
        <taxon>Alveolata</taxon>
        <taxon>Ciliophora</taxon>
        <taxon>Intramacronucleata</taxon>
        <taxon>Oligohymenophorea</taxon>
        <taxon>Hymenostomatida</taxon>
        <taxon>Ophryoglenina</taxon>
        <taxon>Ichthyophthirius</taxon>
    </lineage>
</organism>
<dbReference type="InParanoid" id="G0QMW0"/>
<dbReference type="eggNOG" id="KOG3525">
    <property type="taxonomic scope" value="Eukaryota"/>
</dbReference>
<evidence type="ECO:0000313" key="2">
    <source>
        <dbReference type="Proteomes" id="UP000008983"/>
    </source>
</evidence>
<sequence>MPQCAKCNNDTSCSSCFDGQYLNIDNCQNCGIAQCQKCKDGISCDLCQSGYFYNNSQCISSCPKGKYADASTRICQDCNSKCATCSNATDCDTSCLFKCATCSNATNCDTCFGNRVVTTCECPAYSYNNLNYRQACIECSTISIGCSTCNATTCQACLSPNFLDGNSCVITCPAGKWPNTANKQCTACLFKCATCSNATDCDTCFGNRVGTTCECPAYSYNNLNYRQACIECSTISIGCSTCNATTCQACLSTHFLDGNSCVIACPAGKWGNTANRQCTACLFKCATCSNATDCDTCFGNRLPQQCDCPQYSYDPNIFNQACTICSTFSAGCVTCSSTECLTCQTPQYFQLNQKQNNAIHAQIQ</sequence>
<dbReference type="PANTHER" id="PTHR15332:SF175">
    <property type="entry name" value="PROPROTEIN CONVERTASE SUBTILISIN_KEXIN TYPE 5-LIKE"/>
    <property type="match status" value="1"/>
</dbReference>
<evidence type="ECO:0000313" key="1">
    <source>
        <dbReference type="EMBL" id="EGR33445.1"/>
    </source>
</evidence>
<proteinExistence type="predicted"/>